<dbReference type="InterPro" id="IPR012657">
    <property type="entry name" value="23S_rRNA-intervening_sequence"/>
</dbReference>
<dbReference type="PANTHER" id="PTHR38471">
    <property type="entry name" value="FOUR HELIX BUNDLE PROTEIN"/>
    <property type="match status" value="1"/>
</dbReference>
<dbReference type="Gene3D" id="1.20.1440.60">
    <property type="entry name" value="23S rRNA-intervening sequence"/>
    <property type="match status" value="2"/>
</dbReference>
<comment type="caution">
    <text evidence="1">The sequence shown here is derived from an EMBL/GenBank/DDBJ whole genome shotgun (WGS) entry which is preliminary data.</text>
</comment>
<dbReference type="NCBIfam" id="TIGR02436">
    <property type="entry name" value="four helix bundle protein"/>
    <property type="match status" value="2"/>
</dbReference>
<organism evidence="1 2">
    <name type="scientific">Virgibacillus tibetensis</name>
    <dbReference type="NCBI Taxonomy" id="3042313"/>
    <lineage>
        <taxon>Bacteria</taxon>
        <taxon>Bacillati</taxon>
        <taxon>Bacillota</taxon>
        <taxon>Bacilli</taxon>
        <taxon>Bacillales</taxon>
        <taxon>Bacillaceae</taxon>
        <taxon>Virgibacillus</taxon>
    </lineage>
</organism>
<gene>
    <name evidence="1" type="ORF">QGM71_12350</name>
</gene>
<dbReference type="SUPFAM" id="SSF158446">
    <property type="entry name" value="IVS-encoded protein-like"/>
    <property type="match status" value="2"/>
</dbReference>
<dbReference type="InterPro" id="IPR036583">
    <property type="entry name" value="23S_rRNA_IVS_sf"/>
</dbReference>
<evidence type="ECO:0000313" key="1">
    <source>
        <dbReference type="EMBL" id="MEC5424283.1"/>
    </source>
</evidence>
<dbReference type="RefSeq" id="WP_327607849.1">
    <property type="nucleotide sequence ID" value="NZ_JARZFX010000005.1"/>
</dbReference>
<keyword evidence="2" id="KW-1185">Reference proteome</keyword>
<name>A0ABU6KGK2_9BACI</name>
<evidence type="ECO:0000313" key="2">
    <source>
        <dbReference type="Proteomes" id="UP001335737"/>
    </source>
</evidence>
<sequence>MNQVVEQIQGWYRNERELSNYSIMDVGDKLKYLAEKGLIWILKDMKDNTEFEKIVIDSFLNKYRANQVYDNLNAHFDLKPSNQTPQPNSYEIPQKDLHFQDKKQQFLEIRDVKKFSGYQKAKELEEKIFDLCRNFPSYEYNIVDQIGRSANSIKKSIEIAEQIYVREKFKNYSDAIGSAKETSAWLEISVKQQYISQNQFEELDNLVKQVVSILTRTMSNIIKKEGEEKELPNPYTPDVRNFTAYEEALILVEKVYEMTSVQEFRKEKDIVYRMRKYATSCVANIAEAHQLYILKKFSFFNEALMALSRVDSLLQTCLTRQIVTEKAITEIKKLIVTIRKILLKTMGNMSKQK</sequence>
<proteinExistence type="predicted"/>
<dbReference type="EMBL" id="JARZFX010000005">
    <property type="protein sequence ID" value="MEC5424283.1"/>
    <property type="molecule type" value="Genomic_DNA"/>
</dbReference>
<dbReference type="PANTHER" id="PTHR38471:SF2">
    <property type="entry name" value="FOUR HELIX BUNDLE PROTEIN"/>
    <property type="match status" value="1"/>
</dbReference>
<protein>
    <submittedName>
        <fullName evidence="1">Four helix bundle protein</fullName>
    </submittedName>
</protein>
<accession>A0ABU6KGK2</accession>
<dbReference type="Pfam" id="PF05635">
    <property type="entry name" value="23S_rRNA_IVP"/>
    <property type="match status" value="2"/>
</dbReference>
<dbReference type="Proteomes" id="UP001335737">
    <property type="component" value="Unassembled WGS sequence"/>
</dbReference>
<reference evidence="1 2" key="1">
    <citation type="journal article" date="2024" name="Int. J. Syst. Evol. Microbiol.">
        <title>Virgibacillus tibetensis sp. nov., isolated from salt lake on the Tibetan Plateau of China.</title>
        <authorList>
            <person name="Phurbu D."/>
            <person name="Liu Z.-X."/>
            <person name="Wang R."/>
            <person name="Zheng Y.-Y."/>
            <person name="Liu H.-C."/>
            <person name="Zhou Y.-G."/>
            <person name="Yu Y.-J."/>
            <person name="Li A.-H."/>
        </authorList>
    </citation>
    <scope>NUCLEOTIDE SEQUENCE [LARGE SCALE GENOMIC DNA]</scope>
    <source>
        <strain evidence="1 2">C22-A2</strain>
    </source>
</reference>